<name>A0A7W7KF49_PSENT</name>
<keyword evidence="1" id="KW-1133">Transmembrane helix</keyword>
<comment type="caution">
    <text evidence="2">The sequence shown here is derived from an EMBL/GenBank/DDBJ whole genome shotgun (WGS) entry which is preliminary data.</text>
</comment>
<gene>
    <name evidence="2" type="ORF">HNP46_000511</name>
</gene>
<dbReference type="Proteomes" id="UP000566995">
    <property type="component" value="Unassembled WGS sequence"/>
</dbReference>
<dbReference type="RefSeq" id="WP_221454578.1">
    <property type="nucleotide sequence ID" value="NZ_JACHLI010000001.1"/>
</dbReference>
<feature type="transmembrane region" description="Helical" evidence="1">
    <location>
        <begin position="41"/>
        <end position="63"/>
    </location>
</feature>
<sequence>MDSELFVFYVAAAAFGLVSWALGQIMMYAGMLSPDLDAASAFSAGMETAALIFVGLIAVVRFFNSVVSFDENP</sequence>
<feature type="transmembrane region" description="Helical" evidence="1">
    <location>
        <begin position="6"/>
        <end position="29"/>
    </location>
</feature>
<keyword evidence="1" id="KW-0812">Transmembrane</keyword>
<dbReference type="EMBL" id="JACHLI010000001">
    <property type="protein sequence ID" value="MBB4861700.1"/>
    <property type="molecule type" value="Genomic_DNA"/>
</dbReference>
<evidence type="ECO:0000313" key="3">
    <source>
        <dbReference type="Proteomes" id="UP000566995"/>
    </source>
</evidence>
<evidence type="ECO:0000313" key="2">
    <source>
        <dbReference type="EMBL" id="MBB4861700.1"/>
    </source>
</evidence>
<evidence type="ECO:0000256" key="1">
    <source>
        <dbReference type="SAM" id="Phobius"/>
    </source>
</evidence>
<proteinExistence type="predicted"/>
<protein>
    <submittedName>
        <fullName evidence="2">Uncharacterized protein</fullName>
    </submittedName>
</protein>
<reference evidence="2 3" key="1">
    <citation type="submission" date="2020-08" db="EMBL/GenBank/DDBJ databases">
        <title>Functional genomics of gut bacteria from endangered species of beetles.</title>
        <authorList>
            <person name="Carlos-Shanley C."/>
        </authorList>
    </citation>
    <scope>NUCLEOTIDE SEQUENCE [LARGE SCALE GENOMIC DNA]</scope>
    <source>
        <strain evidence="2 3">S00179</strain>
    </source>
</reference>
<organism evidence="2 3">
    <name type="scientific">Pseudomonas nitroreducens</name>
    <dbReference type="NCBI Taxonomy" id="46680"/>
    <lineage>
        <taxon>Bacteria</taxon>
        <taxon>Pseudomonadati</taxon>
        <taxon>Pseudomonadota</taxon>
        <taxon>Gammaproteobacteria</taxon>
        <taxon>Pseudomonadales</taxon>
        <taxon>Pseudomonadaceae</taxon>
        <taxon>Pseudomonas</taxon>
    </lineage>
</organism>
<dbReference type="AlphaFoldDB" id="A0A7W7KF49"/>
<accession>A0A7W7KF49</accession>
<keyword evidence="1" id="KW-0472">Membrane</keyword>